<evidence type="ECO:0000256" key="3">
    <source>
        <dbReference type="ARBA" id="ARBA00022729"/>
    </source>
</evidence>
<evidence type="ECO:0000256" key="1">
    <source>
        <dbReference type="ARBA" id="ARBA00004442"/>
    </source>
</evidence>
<evidence type="ECO:0000256" key="4">
    <source>
        <dbReference type="ARBA" id="ARBA00023136"/>
    </source>
</evidence>
<evidence type="ECO:0000256" key="5">
    <source>
        <dbReference type="ARBA" id="ARBA00023237"/>
    </source>
</evidence>
<keyword evidence="4" id="KW-0472">Membrane</keyword>
<comment type="similarity">
    <text evidence="2">Belongs to the SusD family.</text>
</comment>
<evidence type="ECO:0000313" key="8">
    <source>
        <dbReference type="EMBL" id="MXV17094.1"/>
    </source>
</evidence>
<evidence type="ECO:0000256" key="2">
    <source>
        <dbReference type="ARBA" id="ARBA00006275"/>
    </source>
</evidence>
<reference evidence="8 9" key="1">
    <citation type="submission" date="2019-11" db="EMBL/GenBank/DDBJ databases">
        <title>Pedobacter sp. HMF7056 Genome sequencing and assembly.</title>
        <authorList>
            <person name="Kang H."/>
            <person name="Kim H."/>
            <person name="Joh K."/>
        </authorList>
    </citation>
    <scope>NUCLEOTIDE SEQUENCE [LARGE SCALE GENOMIC DNA]</scope>
    <source>
        <strain evidence="8 9">HMF7056</strain>
    </source>
</reference>
<name>A0A7K1Y1H1_9SPHI</name>
<dbReference type="AlphaFoldDB" id="A0A7K1Y1H1"/>
<comment type="subcellular location">
    <subcellularLocation>
        <location evidence="1">Cell outer membrane</location>
    </subcellularLocation>
</comment>
<gene>
    <name evidence="8" type="ORF">GS398_17470</name>
</gene>
<protein>
    <submittedName>
        <fullName evidence="8">RagB/SusD family nutrient uptake outer membrane protein</fullName>
    </submittedName>
</protein>
<dbReference type="InterPro" id="IPR012944">
    <property type="entry name" value="SusD_RagB_dom"/>
</dbReference>
<accession>A0A7K1Y1H1</accession>
<feature type="domain" description="SusD-like N-terminal" evidence="7">
    <location>
        <begin position="104"/>
        <end position="228"/>
    </location>
</feature>
<feature type="domain" description="RagB/SusD" evidence="6">
    <location>
        <begin position="367"/>
        <end position="477"/>
    </location>
</feature>
<dbReference type="PROSITE" id="PS51257">
    <property type="entry name" value="PROKAR_LIPOPROTEIN"/>
    <property type="match status" value="1"/>
</dbReference>
<comment type="caution">
    <text evidence="8">The sequence shown here is derived from an EMBL/GenBank/DDBJ whole genome shotgun (WGS) entry which is preliminary data.</text>
</comment>
<evidence type="ECO:0000259" key="6">
    <source>
        <dbReference type="Pfam" id="PF07980"/>
    </source>
</evidence>
<organism evidence="8 9">
    <name type="scientific">Hufsiella ginkgonis</name>
    <dbReference type="NCBI Taxonomy" id="2695274"/>
    <lineage>
        <taxon>Bacteria</taxon>
        <taxon>Pseudomonadati</taxon>
        <taxon>Bacteroidota</taxon>
        <taxon>Sphingobacteriia</taxon>
        <taxon>Sphingobacteriales</taxon>
        <taxon>Sphingobacteriaceae</taxon>
        <taxon>Hufsiella</taxon>
    </lineage>
</organism>
<dbReference type="InterPro" id="IPR011990">
    <property type="entry name" value="TPR-like_helical_dom_sf"/>
</dbReference>
<dbReference type="SUPFAM" id="SSF48452">
    <property type="entry name" value="TPR-like"/>
    <property type="match status" value="1"/>
</dbReference>
<proteinExistence type="inferred from homology"/>
<keyword evidence="3" id="KW-0732">Signal</keyword>
<dbReference type="Proteomes" id="UP000451233">
    <property type="component" value="Unassembled WGS sequence"/>
</dbReference>
<evidence type="ECO:0000313" key="9">
    <source>
        <dbReference type="Proteomes" id="UP000451233"/>
    </source>
</evidence>
<keyword evidence="5" id="KW-0998">Cell outer membrane</keyword>
<dbReference type="Pfam" id="PF14322">
    <property type="entry name" value="SusD-like_3"/>
    <property type="match status" value="1"/>
</dbReference>
<dbReference type="GO" id="GO:0009279">
    <property type="term" value="C:cell outer membrane"/>
    <property type="evidence" value="ECO:0007669"/>
    <property type="project" value="UniProtKB-SubCell"/>
</dbReference>
<dbReference type="Pfam" id="PF07980">
    <property type="entry name" value="SusD_RagB"/>
    <property type="match status" value="1"/>
</dbReference>
<dbReference type="RefSeq" id="WP_160908098.1">
    <property type="nucleotide sequence ID" value="NZ_WVHS01000004.1"/>
</dbReference>
<sequence length="515" mass="56441">MKNKLAYIAAFTLGIQVLAGCKDYLEVNPRERVLVSNYYSTPEQAYASLVSVYDIFGSQAGGYYAKFSIMNVAADDNLAGGDSPSDFGDFQTVNTYTFTPSSGNGCSAYLWSKGFTGAFRANTFLQKIGGINMDANLKKRYVAEAKTLRAIFYFDLVRFFKNIPLILEPIETEKMYDVTQVAPAEVYKQIEKDLSEAMADLPATVPAATEGGRITQGAAHAVLGKVYLWQNKYGPAAAELALVNGPTPGAVNPTYGYKLLANFADLWNVKNKFNTESVLEIVYNSTSNAGWGNYSSGSGEGNVIGIIVGPRNYIALKPAQAPDYVSGWSTQPFTQEFFDLIHYDPRNKPTVANLDSLEKAGIVSYKHAYQNTGYFIEKFAGRVSTKAASGQLELNFQQDIYEIRLADTYMLEAEALMQSGASVAAGSRAYQLLNAVRARVGLGPVAVTLDNIMKERRIELAAEGHRWLDLVRWGKAASVLAFKGFVAGKNEIFPVPQNEMNNTKLQQSKEWGGTL</sequence>
<dbReference type="Gene3D" id="1.25.40.390">
    <property type="match status" value="1"/>
</dbReference>
<dbReference type="InterPro" id="IPR033985">
    <property type="entry name" value="SusD-like_N"/>
</dbReference>
<dbReference type="EMBL" id="WVHS01000004">
    <property type="protein sequence ID" value="MXV17094.1"/>
    <property type="molecule type" value="Genomic_DNA"/>
</dbReference>
<dbReference type="CDD" id="cd08977">
    <property type="entry name" value="SusD"/>
    <property type="match status" value="1"/>
</dbReference>
<keyword evidence="9" id="KW-1185">Reference proteome</keyword>
<evidence type="ECO:0000259" key="7">
    <source>
        <dbReference type="Pfam" id="PF14322"/>
    </source>
</evidence>